<feature type="domain" description="Glycoside hydrolase family 19 catalytic" evidence="1">
    <location>
        <begin position="92"/>
        <end position="170"/>
    </location>
</feature>
<dbReference type="EMBL" id="JACHXD010000002">
    <property type="protein sequence ID" value="MBB3117991.1"/>
    <property type="molecule type" value="Genomic_DNA"/>
</dbReference>
<dbReference type="Pfam" id="PF00182">
    <property type="entry name" value="Glyco_hydro_19"/>
    <property type="match status" value="1"/>
</dbReference>
<gene>
    <name evidence="2" type="ORF">FHS03_001017</name>
</gene>
<dbReference type="InterPro" id="IPR023346">
    <property type="entry name" value="Lysozyme-like_dom_sf"/>
</dbReference>
<evidence type="ECO:0000259" key="1">
    <source>
        <dbReference type="Pfam" id="PF00182"/>
    </source>
</evidence>
<dbReference type="PANTHER" id="PTHR34408:SF1">
    <property type="entry name" value="GLYCOSYL HYDROLASE FAMILY 19 DOMAIN-CONTAINING PROTEIN HI_1415"/>
    <property type="match status" value="1"/>
</dbReference>
<evidence type="ECO:0000313" key="3">
    <source>
        <dbReference type="Proteomes" id="UP000541535"/>
    </source>
</evidence>
<dbReference type="Gene3D" id="1.10.530.10">
    <property type="match status" value="1"/>
</dbReference>
<accession>A0A7W5B7I1</accession>
<keyword evidence="3" id="KW-1185">Reference proteome</keyword>
<dbReference type="SUPFAM" id="SSF53955">
    <property type="entry name" value="Lysozyme-like"/>
    <property type="match status" value="1"/>
</dbReference>
<proteinExistence type="predicted"/>
<dbReference type="GO" id="GO:0016998">
    <property type="term" value="P:cell wall macromolecule catabolic process"/>
    <property type="evidence" value="ECO:0007669"/>
    <property type="project" value="InterPro"/>
</dbReference>
<comment type="caution">
    <text evidence="2">The sequence shown here is derived from an EMBL/GenBank/DDBJ whole genome shotgun (WGS) entry which is preliminary data.</text>
</comment>
<dbReference type="GO" id="GO:0004568">
    <property type="term" value="F:chitinase activity"/>
    <property type="evidence" value="ECO:0007669"/>
    <property type="project" value="InterPro"/>
</dbReference>
<dbReference type="RefSeq" id="WP_183439913.1">
    <property type="nucleotide sequence ID" value="NZ_JACHXD010000002.1"/>
</dbReference>
<dbReference type="InterPro" id="IPR000726">
    <property type="entry name" value="Glyco_hydro_19_cat"/>
</dbReference>
<dbReference type="Proteomes" id="UP000541535">
    <property type="component" value="Unassembled WGS sequence"/>
</dbReference>
<evidence type="ECO:0000313" key="2">
    <source>
        <dbReference type="EMBL" id="MBB3117991.1"/>
    </source>
</evidence>
<organism evidence="2 3">
    <name type="scientific">Pseudoduganella violacea</name>
    <dbReference type="NCBI Taxonomy" id="1715466"/>
    <lineage>
        <taxon>Bacteria</taxon>
        <taxon>Pseudomonadati</taxon>
        <taxon>Pseudomonadota</taxon>
        <taxon>Betaproteobacteria</taxon>
        <taxon>Burkholderiales</taxon>
        <taxon>Oxalobacteraceae</taxon>
        <taxon>Telluria group</taxon>
        <taxon>Pseudoduganella</taxon>
    </lineage>
</organism>
<dbReference type="GO" id="GO:0006032">
    <property type="term" value="P:chitin catabolic process"/>
    <property type="evidence" value="ECO:0007669"/>
    <property type="project" value="InterPro"/>
</dbReference>
<dbReference type="InterPro" id="IPR052354">
    <property type="entry name" value="Cell_Wall_Dynamics_Protein"/>
</dbReference>
<reference evidence="2 3" key="1">
    <citation type="submission" date="2020-08" db="EMBL/GenBank/DDBJ databases">
        <title>Genomic Encyclopedia of Type Strains, Phase III (KMG-III): the genomes of soil and plant-associated and newly described type strains.</title>
        <authorList>
            <person name="Whitman W."/>
        </authorList>
    </citation>
    <scope>NUCLEOTIDE SEQUENCE [LARGE SCALE GENOMIC DNA]</scope>
    <source>
        <strain evidence="2 3">CECT 8897</strain>
    </source>
</reference>
<dbReference type="PANTHER" id="PTHR34408">
    <property type="entry name" value="FAMILY PROTEIN, PUTATIVE-RELATED"/>
    <property type="match status" value="1"/>
</dbReference>
<name>A0A7W5B7I1_9BURK</name>
<dbReference type="AlphaFoldDB" id="A0A7W5B7I1"/>
<protein>
    <submittedName>
        <fullName evidence="2">Putative chitinase</fullName>
    </submittedName>
</protein>
<sequence>MTTNIITQEQLRALLTASDAETRAEVWLEPLKQCMHAGSITTARRQAAFLSQILLESGQLKHLEEDLVYKHPAQLCAVWPRRFASEVAAIPFCNNEQALANLVYANRMGNGDAASGDGWKYRGRGLIQLTGRENYARFSAATGFDALNNPDFLQHPVGAALSAAWFWQANGLNELADLALGAKADEQFDLITHRINGGTTAKDERRALWRRAKRVFDVDAT</sequence>